<gene>
    <name evidence="2" type="ORF">FEM48_ZijujMtG0003400</name>
</gene>
<geneLocation type="mitochondrion" evidence="2"/>
<feature type="region of interest" description="Disordered" evidence="1">
    <location>
        <begin position="182"/>
        <end position="226"/>
    </location>
</feature>
<evidence type="ECO:0000313" key="3">
    <source>
        <dbReference type="Proteomes" id="UP000813462"/>
    </source>
</evidence>
<sequence length="706" mass="77966">MMIPKKEFRAPKRNGFRDFLLTEDPSARFLPPSSLWIELSLFSIVSTFGIGLAGPTKLVSRPNVARVCVEIGLLKENLPNHDKVMPVTNAKSRIRNLVSTHVAAADMQTIEEGPRGKELEPDNNPQAPVLQQPEYLAINRLRPPTDHALDPSGPDSNEPMETPFFFVAIQRQVRAFSLEGRSSKPLHSNDHDEESNSSSQDPQSSIFEKDLKPEPPNRTRQTNGSTWASLLRLPPQPLQTLSENAPVVVAVGRAFVLIAPGSDLYDLRAGGAEPSYLSMERSSGLRAWEQLKQRRVWSGLNSGPARPSAARSGNGARRGRRYAPLLRCGRHRSHETRPLLALEPWAGRPGLSLLFCSRHEKDAQKSGAGPISRTCPLLLPPGGALVILTVLSAGVPSHCSSHKLWQLQLATTGARPAGPEWAQRSVQRTVAPPTRKGINMETSLPFGSENLWRKSGFKFPETTRLYSQREYAPPKIIPSAANVATKLFLWKAPTEMGNSPIKLLVPGELILAKVEEKEMVGRFGMVLTEPPEPEIVHRYSSMQRGRDDVTYYDHVQKCCPSARQYGTSQQLPSLGRKRRAPAPHWDFAFLIYVRTASALAKKRSALLKKKGRVLVGPLCSKCLLDSHPRFPRGGRAVFPQRPASGGRKRTQVGSARFAFSCVESFSFSYRSPRPRRGRVKPSEAAGSTERWGDEGDSAHGLDHTTG</sequence>
<feature type="compositionally biased region" description="Low complexity" evidence="1">
    <location>
        <begin position="196"/>
        <end position="205"/>
    </location>
</feature>
<evidence type="ECO:0000313" key="2">
    <source>
        <dbReference type="EMBL" id="KAH7511609.1"/>
    </source>
</evidence>
<dbReference type="AlphaFoldDB" id="A0A978UA79"/>
<dbReference type="Proteomes" id="UP000813462">
    <property type="component" value="Unassembled WGS sequence"/>
</dbReference>
<name>A0A978UA79_ZIZJJ</name>
<evidence type="ECO:0000256" key="1">
    <source>
        <dbReference type="SAM" id="MobiDB-lite"/>
    </source>
</evidence>
<dbReference type="EMBL" id="JAEACU010000014">
    <property type="protein sequence ID" value="KAH7511609.1"/>
    <property type="molecule type" value="Genomic_DNA"/>
</dbReference>
<feature type="compositionally biased region" description="Basic and acidic residues" evidence="1">
    <location>
        <begin position="690"/>
        <end position="706"/>
    </location>
</feature>
<keyword evidence="2" id="KW-0496">Mitochondrion</keyword>
<organism evidence="2 3">
    <name type="scientific">Ziziphus jujuba var. spinosa</name>
    <dbReference type="NCBI Taxonomy" id="714518"/>
    <lineage>
        <taxon>Eukaryota</taxon>
        <taxon>Viridiplantae</taxon>
        <taxon>Streptophyta</taxon>
        <taxon>Embryophyta</taxon>
        <taxon>Tracheophyta</taxon>
        <taxon>Spermatophyta</taxon>
        <taxon>Magnoliopsida</taxon>
        <taxon>eudicotyledons</taxon>
        <taxon>Gunneridae</taxon>
        <taxon>Pentapetalae</taxon>
        <taxon>rosids</taxon>
        <taxon>fabids</taxon>
        <taxon>Rosales</taxon>
        <taxon>Rhamnaceae</taxon>
        <taxon>Paliureae</taxon>
        <taxon>Ziziphus</taxon>
    </lineage>
</organism>
<feature type="region of interest" description="Disordered" evidence="1">
    <location>
        <begin position="668"/>
        <end position="706"/>
    </location>
</feature>
<reference evidence="2" key="1">
    <citation type="journal article" date="2021" name="Front. Plant Sci.">
        <title>Chromosome-Scale Genome Assembly for Chinese Sour Jujube and Insights Into Its Genome Evolution and Domestication Signature.</title>
        <authorList>
            <person name="Shen L.-Y."/>
            <person name="Luo H."/>
            <person name="Wang X.-L."/>
            <person name="Wang X.-M."/>
            <person name="Qiu X.-J."/>
            <person name="Liu H."/>
            <person name="Zhou S.-S."/>
            <person name="Jia K.-H."/>
            <person name="Nie S."/>
            <person name="Bao Y.-T."/>
            <person name="Zhang R.-G."/>
            <person name="Yun Q.-Z."/>
            <person name="Chai Y.-H."/>
            <person name="Lu J.-Y."/>
            <person name="Li Y."/>
            <person name="Zhao S.-W."/>
            <person name="Mao J.-F."/>
            <person name="Jia S.-G."/>
            <person name="Mao Y.-M."/>
        </authorList>
    </citation>
    <scope>NUCLEOTIDE SEQUENCE</scope>
    <source>
        <strain evidence="2">AT0</strain>
        <tissue evidence="2">Leaf</tissue>
    </source>
</reference>
<feature type="compositionally biased region" description="Low complexity" evidence="1">
    <location>
        <begin position="305"/>
        <end position="315"/>
    </location>
</feature>
<feature type="region of interest" description="Disordered" evidence="1">
    <location>
        <begin position="299"/>
        <end position="318"/>
    </location>
</feature>
<feature type="compositionally biased region" description="Basic and acidic residues" evidence="1">
    <location>
        <begin position="207"/>
        <end position="217"/>
    </location>
</feature>
<proteinExistence type="predicted"/>
<protein>
    <submittedName>
        <fullName evidence="2">Uncharacterized protein</fullName>
    </submittedName>
</protein>
<comment type="caution">
    <text evidence="2">The sequence shown here is derived from an EMBL/GenBank/DDBJ whole genome shotgun (WGS) entry which is preliminary data.</text>
</comment>
<accession>A0A978UA79</accession>